<proteinExistence type="predicted"/>
<dbReference type="InterPro" id="IPR052534">
    <property type="entry name" value="Extracell_DNA_Util/SecSys_Comp"/>
</dbReference>
<feature type="coiled-coil region" evidence="1">
    <location>
        <begin position="47"/>
        <end position="94"/>
    </location>
</feature>
<evidence type="ECO:0000313" key="4">
    <source>
        <dbReference type="Proteomes" id="UP000306416"/>
    </source>
</evidence>
<keyword evidence="2" id="KW-0472">Membrane</keyword>
<keyword evidence="2" id="KW-0812">Transmembrane</keyword>
<reference evidence="3 4" key="1">
    <citation type="submission" date="2019-04" db="EMBL/GenBank/DDBJ databases">
        <title>Geobacter oryzae sp. nov., ferric-reducing bacteria isolated from paddy soil.</title>
        <authorList>
            <person name="Xu Z."/>
            <person name="Masuda Y."/>
            <person name="Itoh H."/>
            <person name="Senoo K."/>
        </authorList>
    </citation>
    <scope>NUCLEOTIDE SEQUENCE [LARGE SCALE GENOMIC DNA]</scope>
    <source>
        <strain evidence="3 4">Red111</strain>
    </source>
</reference>
<keyword evidence="2" id="KW-1133">Transmembrane helix</keyword>
<dbReference type="GO" id="GO:0043107">
    <property type="term" value="P:type IV pilus-dependent motility"/>
    <property type="evidence" value="ECO:0007669"/>
    <property type="project" value="TreeGrafter"/>
</dbReference>
<organism evidence="3 4">
    <name type="scientific">Geomonas terrae</name>
    <dbReference type="NCBI Taxonomy" id="2562681"/>
    <lineage>
        <taxon>Bacteria</taxon>
        <taxon>Pseudomonadati</taxon>
        <taxon>Thermodesulfobacteriota</taxon>
        <taxon>Desulfuromonadia</taxon>
        <taxon>Geobacterales</taxon>
        <taxon>Geobacteraceae</taxon>
        <taxon>Geomonas</taxon>
    </lineage>
</organism>
<evidence type="ECO:0000313" key="3">
    <source>
        <dbReference type="EMBL" id="TGU70654.1"/>
    </source>
</evidence>
<comment type="caution">
    <text evidence="3">The sequence shown here is derived from an EMBL/GenBank/DDBJ whole genome shotgun (WGS) entry which is preliminary data.</text>
</comment>
<dbReference type="Proteomes" id="UP000306416">
    <property type="component" value="Unassembled WGS sequence"/>
</dbReference>
<name>A0A4S1CBC7_9BACT</name>
<dbReference type="PANTHER" id="PTHR40278:SF2">
    <property type="entry name" value="TYPE IV PILUS INNER MEMBRANE COMPONENT PILN"/>
    <property type="match status" value="1"/>
</dbReference>
<sequence>MIRINLLPVRASKKKETMRQQVAILVVVLVGLLAVGVGAWIYLRSQITSLNNEIASSETELAALKTKIGAIDNLKKLQADVKKKLDVLNRLRRDKSGPASRLSALSESVPEKVWLTKYTENADKVSVSGGALSEDLIAVFMKSLQASGAFKNVELAVSEQSEIAGVKYKRFDLNFQIADQKP</sequence>
<dbReference type="Pfam" id="PF05137">
    <property type="entry name" value="PilN"/>
    <property type="match status" value="1"/>
</dbReference>
<evidence type="ECO:0000256" key="1">
    <source>
        <dbReference type="SAM" id="Coils"/>
    </source>
</evidence>
<dbReference type="AlphaFoldDB" id="A0A4S1CBC7"/>
<keyword evidence="1" id="KW-0175">Coiled coil</keyword>
<dbReference type="GO" id="GO:0043683">
    <property type="term" value="P:type IV pilus assembly"/>
    <property type="evidence" value="ECO:0007669"/>
    <property type="project" value="TreeGrafter"/>
</dbReference>
<protein>
    <submittedName>
        <fullName evidence="3">Fimbrial protein</fullName>
    </submittedName>
</protein>
<accession>A0A4S1CBC7</accession>
<dbReference type="InterPro" id="IPR007813">
    <property type="entry name" value="PilN"/>
</dbReference>
<gene>
    <name evidence="3" type="ORF">E4633_16760</name>
</gene>
<evidence type="ECO:0000256" key="2">
    <source>
        <dbReference type="SAM" id="Phobius"/>
    </source>
</evidence>
<keyword evidence="4" id="KW-1185">Reference proteome</keyword>
<dbReference type="EMBL" id="SRSC01000004">
    <property type="protein sequence ID" value="TGU70654.1"/>
    <property type="molecule type" value="Genomic_DNA"/>
</dbReference>
<feature type="transmembrane region" description="Helical" evidence="2">
    <location>
        <begin position="21"/>
        <end position="43"/>
    </location>
</feature>
<dbReference type="PANTHER" id="PTHR40278">
    <property type="entry name" value="DNA UTILIZATION PROTEIN HOFN"/>
    <property type="match status" value="1"/>
</dbReference>
<dbReference type="RefSeq" id="WP_135871878.1">
    <property type="nucleotide sequence ID" value="NZ_SRSC01000004.1"/>
</dbReference>